<keyword evidence="1" id="KW-0812">Transmembrane</keyword>
<keyword evidence="1" id="KW-0472">Membrane</keyword>
<accession>A0A016VRG4</accession>
<proteinExistence type="predicted"/>
<dbReference type="EMBL" id="JARK01001341">
    <property type="protein sequence ID" value="EYC30149.1"/>
    <property type="molecule type" value="Genomic_DNA"/>
</dbReference>
<evidence type="ECO:0008006" key="4">
    <source>
        <dbReference type="Google" id="ProtNLM"/>
    </source>
</evidence>
<dbReference type="Proteomes" id="UP000024635">
    <property type="component" value="Unassembled WGS sequence"/>
</dbReference>
<keyword evidence="3" id="KW-1185">Reference proteome</keyword>
<evidence type="ECO:0000256" key="1">
    <source>
        <dbReference type="SAM" id="Phobius"/>
    </source>
</evidence>
<protein>
    <recommendedName>
        <fullName evidence="4">7TM GPCR serpentine receptor class x (Srx) domain-containing protein</fullName>
    </recommendedName>
</protein>
<organism evidence="2 3">
    <name type="scientific">Ancylostoma ceylanicum</name>
    <dbReference type="NCBI Taxonomy" id="53326"/>
    <lineage>
        <taxon>Eukaryota</taxon>
        <taxon>Metazoa</taxon>
        <taxon>Ecdysozoa</taxon>
        <taxon>Nematoda</taxon>
        <taxon>Chromadorea</taxon>
        <taxon>Rhabditida</taxon>
        <taxon>Rhabditina</taxon>
        <taxon>Rhabditomorpha</taxon>
        <taxon>Strongyloidea</taxon>
        <taxon>Ancylostomatidae</taxon>
        <taxon>Ancylostomatinae</taxon>
        <taxon>Ancylostoma</taxon>
    </lineage>
</organism>
<dbReference type="AlphaFoldDB" id="A0A016VRG4"/>
<keyword evidence="1" id="KW-1133">Transmembrane helix</keyword>
<feature type="transmembrane region" description="Helical" evidence="1">
    <location>
        <begin position="41"/>
        <end position="66"/>
    </location>
</feature>
<comment type="caution">
    <text evidence="2">The sequence shown here is derived from an EMBL/GenBank/DDBJ whole genome shotgun (WGS) entry which is preliminary data.</text>
</comment>
<sequence length="71" mass="8190">MTTDLRRSNLFNCLRSGFVAAACNVLNIVVVISSRDLLRKYVYFVAFNFCELLNGMFFLFIVYFLANASYL</sequence>
<feature type="transmembrane region" description="Helical" evidence="1">
    <location>
        <begin position="12"/>
        <end position="35"/>
    </location>
</feature>
<evidence type="ECO:0000313" key="2">
    <source>
        <dbReference type="EMBL" id="EYC30149.1"/>
    </source>
</evidence>
<name>A0A016VRG4_9BILA</name>
<reference evidence="3" key="1">
    <citation type="journal article" date="2015" name="Nat. Genet.">
        <title>The genome and transcriptome of the zoonotic hookworm Ancylostoma ceylanicum identify infection-specific gene families.</title>
        <authorList>
            <person name="Schwarz E.M."/>
            <person name="Hu Y."/>
            <person name="Antoshechkin I."/>
            <person name="Miller M.M."/>
            <person name="Sternberg P.W."/>
            <person name="Aroian R.V."/>
        </authorList>
    </citation>
    <scope>NUCLEOTIDE SEQUENCE</scope>
    <source>
        <strain evidence="3">HY135</strain>
    </source>
</reference>
<gene>
    <name evidence="2" type="primary">Acey_s0005.g2479</name>
    <name evidence="2" type="ORF">Y032_0005g2479</name>
</gene>
<evidence type="ECO:0000313" key="3">
    <source>
        <dbReference type="Proteomes" id="UP000024635"/>
    </source>
</evidence>